<name>A0A4D7CRT0_9ENTE</name>
<dbReference type="InterPro" id="IPR006016">
    <property type="entry name" value="UspA"/>
</dbReference>
<keyword evidence="2" id="KW-0963">Cytoplasm</keyword>
<dbReference type="AlphaFoldDB" id="A0A4D7CRT0"/>
<accession>A0A4D7CRT0</accession>
<evidence type="ECO:0000256" key="2">
    <source>
        <dbReference type="PIRNR" id="PIRNR006276"/>
    </source>
</evidence>
<evidence type="ECO:0000256" key="1">
    <source>
        <dbReference type="ARBA" id="ARBA00008791"/>
    </source>
</evidence>
<dbReference type="GO" id="GO:0005737">
    <property type="term" value="C:cytoplasm"/>
    <property type="evidence" value="ECO:0007669"/>
    <property type="project" value="UniProtKB-SubCell"/>
</dbReference>
<dbReference type="InterPro" id="IPR014729">
    <property type="entry name" value="Rossmann-like_a/b/a_fold"/>
</dbReference>
<dbReference type="RefSeq" id="WP_136953611.1">
    <property type="nucleotide sequence ID" value="NZ_CP039712.1"/>
</dbReference>
<comment type="similarity">
    <text evidence="1 2">Belongs to the universal stress protein A family.</text>
</comment>
<dbReference type="CDD" id="cd00293">
    <property type="entry name" value="USP-like"/>
    <property type="match status" value="1"/>
</dbReference>
<evidence type="ECO:0000313" key="3">
    <source>
        <dbReference type="EMBL" id="QCI86789.1"/>
    </source>
</evidence>
<dbReference type="EMBL" id="CP039712">
    <property type="protein sequence ID" value="QCI86789.1"/>
    <property type="molecule type" value="Genomic_DNA"/>
</dbReference>
<gene>
    <name evidence="3" type="ORF">FA707_07355</name>
</gene>
<sequence>MLLQEYKTILVGIDGSDQAFTAFQKALAVAKRNDAKIILAHIIESRLFGNTGYALTSADIIEVEKDRSKTMLQDYVEYASKQDFDNLETVLTFGTPKFVMTEELPEKYDVDLIMIGQSGLNAVERVIIGSVSEYVVRHAKCDVLIVRSDKDIKSKKNRQSSKS</sequence>
<dbReference type="PRINTS" id="PR01438">
    <property type="entry name" value="UNVRSLSTRESS"/>
</dbReference>
<dbReference type="PANTHER" id="PTHR46268:SF6">
    <property type="entry name" value="UNIVERSAL STRESS PROTEIN UP12"/>
    <property type="match status" value="1"/>
</dbReference>
<comment type="subcellular location">
    <subcellularLocation>
        <location evidence="2">Cytoplasm</location>
    </subcellularLocation>
</comment>
<organism evidence="3 4">
    <name type="scientific">Vagococcus zengguangii</name>
    <dbReference type="NCBI Taxonomy" id="2571750"/>
    <lineage>
        <taxon>Bacteria</taxon>
        <taxon>Bacillati</taxon>
        <taxon>Bacillota</taxon>
        <taxon>Bacilli</taxon>
        <taxon>Lactobacillales</taxon>
        <taxon>Enterococcaceae</taxon>
        <taxon>Vagococcus</taxon>
    </lineage>
</organism>
<dbReference type="InterPro" id="IPR006015">
    <property type="entry name" value="Universal_stress_UspA"/>
</dbReference>
<dbReference type="Proteomes" id="UP000298615">
    <property type="component" value="Chromosome"/>
</dbReference>
<reference evidence="3 4" key="1">
    <citation type="submission" date="2019-04" db="EMBL/GenBank/DDBJ databases">
        <title>Vagococcus sp. nov., isolated from faeces of yaks (Bos grunniens).</title>
        <authorList>
            <person name="Ge Y."/>
        </authorList>
    </citation>
    <scope>NUCLEOTIDE SEQUENCE [LARGE SCALE GENOMIC DNA]</scope>
    <source>
        <strain evidence="3 4">MN-17</strain>
    </source>
</reference>
<proteinExistence type="inferred from homology"/>
<dbReference type="SUPFAM" id="SSF52402">
    <property type="entry name" value="Adenine nucleotide alpha hydrolases-like"/>
    <property type="match status" value="1"/>
</dbReference>
<dbReference type="KEGG" id="vao:FA707_07355"/>
<protein>
    <recommendedName>
        <fullName evidence="2">Universal stress protein</fullName>
    </recommendedName>
</protein>
<dbReference type="Pfam" id="PF00582">
    <property type="entry name" value="Usp"/>
    <property type="match status" value="1"/>
</dbReference>
<dbReference type="PIRSF" id="PIRSF006276">
    <property type="entry name" value="UspA"/>
    <property type="match status" value="1"/>
</dbReference>
<evidence type="ECO:0000313" key="4">
    <source>
        <dbReference type="Proteomes" id="UP000298615"/>
    </source>
</evidence>
<dbReference type="Gene3D" id="3.40.50.620">
    <property type="entry name" value="HUPs"/>
    <property type="match status" value="1"/>
</dbReference>
<keyword evidence="4" id="KW-1185">Reference proteome</keyword>
<dbReference type="PANTHER" id="PTHR46268">
    <property type="entry name" value="STRESS RESPONSE PROTEIN NHAX"/>
    <property type="match status" value="1"/>
</dbReference>
<dbReference type="OrthoDB" id="9789668at2"/>